<dbReference type="Pfam" id="PF01243">
    <property type="entry name" value="PNPOx_N"/>
    <property type="match status" value="1"/>
</dbReference>
<proteinExistence type="predicted"/>
<reference evidence="2 3" key="1">
    <citation type="submission" date="2019-03" db="EMBL/GenBank/DDBJ databases">
        <title>Genomic Encyclopedia of Type Strains, Phase IV (KMG-IV): sequencing the most valuable type-strain genomes for metagenomic binning, comparative biology and taxonomic classification.</title>
        <authorList>
            <person name="Goeker M."/>
        </authorList>
    </citation>
    <scope>NUCLEOTIDE SEQUENCE [LARGE SCALE GENOMIC DNA]</scope>
    <source>
        <strain evidence="2 3">DSM 16326</strain>
    </source>
</reference>
<dbReference type="OrthoDB" id="115989at2"/>
<feature type="domain" description="Pyridoxamine 5'-phosphate oxidase N-terminal" evidence="1">
    <location>
        <begin position="7"/>
        <end position="133"/>
    </location>
</feature>
<dbReference type="Proteomes" id="UP000294914">
    <property type="component" value="Unassembled WGS sequence"/>
</dbReference>
<organism evidence="2 3">
    <name type="scientific">Thiohalophilus thiocyanatoxydans</name>
    <dbReference type="NCBI Taxonomy" id="381308"/>
    <lineage>
        <taxon>Bacteria</taxon>
        <taxon>Pseudomonadati</taxon>
        <taxon>Pseudomonadota</taxon>
        <taxon>Gammaproteobacteria</taxon>
        <taxon>Thiohalomonadales</taxon>
        <taxon>Thiohalophilaceae</taxon>
        <taxon>Thiohalophilus</taxon>
    </lineage>
</organism>
<dbReference type="InterPro" id="IPR011576">
    <property type="entry name" value="Pyridox_Oxase_N"/>
</dbReference>
<protein>
    <submittedName>
        <fullName evidence="2">Pyridoxamine 5'-phosphate oxidase</fullName>
    </submittedName>
</protein>
<comment type="caution">
    <text evidence="2">The sequence shown here is derived from an EMBL/GenBank/DDBJ whole genome shotgun (WGS) entry which is preliminary data.</text>
</comment>
<dbReference type="SUPFAM" id="SSF50475">
    <property type="entry name" value="FMN-binding split barrel"/>
    <property type="match status" value="1"/>
</dbReference>
<dbReference type="AlphaFoldDB" id="A0A4R8INL4"/>
<evidence type="ECO:0000313" key="2">
    <source>
        <dbReference type="EMBL" id="TDX96897.1"/>
    </source>
</evidence>
<gene>
    <name evidence="2" type="ORF">EDC23_2829</name>
</gene>
<keyword evidence="3" id="KW-1185">Reference proteome</keyword>
<dbReference type="InterPro" id="IPR012349">
    <property type="entry name" value="Split_barrel_FMN-bd"/>
</dbReference>
<dbReference type="PANTHER" id="PTHR39336:SF1">
    <property type="entry name" value="PYRIDOXAMINE PHOSPHATE OXIDASE FAMILY PROTEIN (AFU_ORTHOLOGUE AFUA_6G11440)"/>
    <property type="match status" value="1"/>
</dbReference>
<dbReference type="PANTHER" id="PTHR39336">
    <property type="entry name" value="PYRIDOXAMINE PHOSPHATE OXIDASE FAMILY PROTEIN (AFU_ORTHOLOGUE AFUA_6G11440)"/>
    <property type="match status" value="1"/>
</dbReference>
<evidence type="ECO:0000313" key="3">
    <source>
        <dbReference type="Proteomes" id="UP000294914"/>
    </source>
</evidence>
<sequence>MKVFEHIPPELVEWIGQQPLFFNATAPLDGAGHVNLSPRGLDTLRIVDPNTVVILDLTGSGNETAAHLSENGRMTLMFCAFSGPPRILRLYGAGEVIPPASPDWGELRGLFDDSLPGVRQLFHLQVERVQTSCGYGVPLMDLVGQREALIRWSEKKGPRGIREFRDQHNWRSIDGLPAPIVSDQE</sequence>
<accession>A0A4R8INL4</accession>
<name>A0A4R8INL4_9GAMM</name>
<dbReference type="RefSeq" id="WP_134085426.1">
    <property type="nucleotide sequence ID" value="NZ_SOQX01000012.1"/>
</dbReference>
<dbReference type="EMBL" id="SOQX01000012">
    <property type="protein sequence ID" value="TDX96897.1"/>
    <property type="molecule type" value="Genomic_DNA"/>
</dbReference>
<dbReference type="Gene3D" id="2.30.110.10">
    <property type="entry name" value="Electron Transport, Fmn-binding Protein, Chain A"/>
    <property type="match status" value="1"/>
</dbReference>
<evidence type="ECO:0000259" key="1">
    <source>
        <dbReference type="Pfam" id="PF01243"/>
    </source>
</evidence>